<dbReference type="GO" id="GO:0004497">
    <property type="term" value="F:monooxygenase activity"/>
    <property type="evidence" value="ECO:0007669"/>
    <property type="project" value="UniProtKB-KW"/>
</dbReference>
<keyword evidence="1" id="KW-0560">Oxidoreductase</keyword>
<keyword evidence="2" id="KW-0503">Monooxygenase</keyword>
<accession>A0A5C5S8S1</accession>
<evidence type="ECO:0000313" key="5">
    <source>
        <dbReference type="Proteomes" id="UP000319375"/>
    </source>
</evidence>
<protein>
    <submittedName>
        <fullName evidence="4">FAD-dependent oxidoreductase</fullName>
    </submittedName>
</protein>
<evidence type="ECO:0000256" key="1">
    <source>
        <dbReference type="ARBA" id="ARBA00023002"/>
    </source>
</evidence>
<evidence type="ECO:0000259" key="3">
    <source>
        <dbReference type="Pfam" id="PF01494"/>
    </source>
</evidence>
<dbReference type="Pfam" id="PF01494">
    <property type="entry name" value="FAD_binding_3"/>
    <property type="match status" value="2"/>
</dbReference>
<dbReference type="EMBL" id="VIGX01000001">
    <property type="protein sequence ID" value="TWS30923.1"/>
    <property type="molecule type" value="Genomic_DNA"/>
</dbReference>
<dbReference type="PANTHER" id="PTHR13789">
    <property type="entry name" value="MONOOXYGENASE"/>
    <property type="match status" value="1"/>
</dbReference>
<dbReference type="AlphaFoldDB" id="A0A5C5S8S1"/>
<dbReference type="PANTHER" id="PTHR13789:SF309">
    <property type="entry name" value="PUTATIVE (AFU_ORTHOLOGUE AFUA_6G14510)-RELATED"/>
    <property type="match status" value="1"/>
</dbReference>
<name>A0A5C5S8S1_9ACTN</name>
<gene>
    <name evidence="4" type="ORF">FK530_03435</name>
</gene>
<evidence type="ECO:0000313" key="4">
    <source>
        <dbReference type="EMBL" id="TWS30923.1"/>
    </source>
</evidence>
<proteinExistence type="predicted"/>
<dbReference type="InterPro" id="IPR050493">
    <property type="entry name" value="FAD-dep_Monooxygenase_BioMet"/>
</dbReference>
<dbReference type="PRINTS" id="PR00420">
    <property type="entry name" value="RNGMNOXGNASE"/>
</dbReference>
<feature type="domain" description="FAD-binding" evidence="3">
    <location>
        <begin position="140"/>
        <end position="333"/>
    </location>
</feature>
<dbReference type="InterPro" id="IPR036188">
    <property type="entry name" value="FAD/NAD-bd_sf"/>
</dbReference>
<keyword evidence="5" id="KW-1185">Reference proteome</keyword>
<sequence>MRPEPTFHYICSTVAGMTTAAIIGGGIGGLATAALLTRQGWEVEVFERAPSLPTTGTALGMWPEAMAVLEQVGAADAVRRIGIDQRIAEIRSAGGHRLGPEIRAKGATVLISRPRLLEALAACAPGVRFGDRRADLSGLDHDVIVGADGIGSIARAHVVGHDVAPRPLGVDVLIGRCPGETDTFTEYWGPGRLFGVTPRDGGCINWYSEFDPRAVPAGTPDPDTDPRGFLRAMYRGWDPRVTRTIEGVEVETALHYRSRDLPRLPRIVRGNVALIGDAAHAMAPNLGRGACETLLDAAALADALGAAAAFGGDAGPALRAYESARRRAGQRTMLLSRAMRHTALTSRLRTPRDLLLRAVAAVA</sequence>
<dbReference type="GO" id="GO:0071949">
    <property type="term" value="F:FAD binding"/>
    <property type="evidence" value="ECO:0007669"/>
    <property type="project" value="InterPro"/>
</dbReference>
<dbReference type="Gene3D" id="3.50.50.60">
    <property type="entry name" value="FAD/NAD(P)-binding domain"/>
    <property type="match status" value="1"/>
</dbReference>
<evidence type="ECO:0000256" key="2">
    <source>
        <dbReference type="ARBA" id="ARBA00023033"/>
    </source>
</evidence>
<dbReference type="InterPro" id="IPR002938">
    <property type="entry name" value="FAD-bd"/>
</dbReference>
<reference evidence="4 5" key="1">
    <citation type="submission" date="2019-06" db="EMBL/GenBank/DDBJ databases">
        <title>Tsukamurella conjunctivitidis sp. nov., Tsukamurella assacharolytica sp. nov. and Tsukamurella sputae sp. nov. isolated from patients with conjunctivitis, bacteraemia (lymphoma) and respiratory infection (sputum) in Hong Kong.</title>
        <authorList>
            <person name="Teng J.L.L."/>
            <person name="Lee H.H."/>
            <person name="Fong J.Y.H."/>
            <person name="Fok K.M.N."/>
            <person name="Lau S.K.P."/>
            <person name="Woo P.C.Y."/>
        </authorList>
    </citation>
    <scope>NUCLEOTIDE SEQUENCE [LARGE SCALE GENOMIC DNA]</scope>
    <source>
        <strain evidence="4 5">HKU72</strain>
    </source>
</reference>
<organism evidence="4 5">
    <name type="scientific">Tsukamurella conjunctivitidis</name>
    <dbReference type="NCBI Taxonomy" id="2592068"/>
    <lineage>
        <taxon>Bacteria</taxon>
        <taxon>Bacillati</taxon>
        <taxon>Actinomycetota</taxon>
        <taxon>Actinomycetes</taxon>
        <taxon>Mycobacteriales</taxon>
        <taxon>Tsukamurellaceae</taxon>
        <taxon>Tsukamurella</taxon>
    </lineage>
</organism>
<dbReference type="SUPFAM" id="SSF51905">
    <property type="entry name" value="FAD/NAD(P)-binding domain"/>
    <property type="match status" value="1"/>
</dbReference>
<comment type="caution">
    <text evidence="4">The sequence shown here is derived from an EMBL/GenBank/DDBJ whole genome shotgun (WGS) entry which is preliminary data.</text>
</comment>
<dbReference type="Proteomes" id="UP000319375">
    <property type="component" value="Unassembled WGS sequence"/>
</dbReference>
<feature type="domain" description="FAD-binding" evidence="3">
    <location>
        <begin position="18"/>
        <end position="97"/>
    </location>
</feature>